<evidence type="ECO:0000256" key="4">
    <source>
        <dbReference type="ARBA" id="ARBA00022692"/>
    </source>
</evidence>
<feature type="domain" description="Major facilitator superfamily (MFS) profile" evidence="9">
    <location>
        <begin position="17"/>
        <end position="461"/>
    </location>
</feature>
<dbReference type="InterPro" id="IPR020846">
    <property type="entry name" value="MFS_dom"/>
</dbReference>
<evidence type="ECO:0000313" key="11">
    <source>
        <dbReference type="Proteomes" id="UP000258309"/>
    </source>
</evidence>
<dbReference type="SUPFAM" id="SSF103473">
    <property type="entry name" value="MFS general substrate transporter"/>
    <property type="match status" value="1"/>
</dbReference>
<sequence length="469" mass="51313">MARYFGLRGNSLNAAMIWAVIMPAYILFGYNNAVCGGLLNLPSWIETFPRINTLTTKGAEKTHNSRIQGTVVAIYTLSCFFGALNCIWIGDRLGRKRTIMLGAFINIIGAIIQSTSSSLAQLIVGQVISGFGFGSLTATAPNWQSECSRAKHRGSTVLLEGLFISIGLATAAWINYGMLHATGSVTWRFPMALSSLWSMIVIAMVPNMRESPRWLIEGRVVEAREVLAALAVIPEDSEQIDADVSEIESSLLITGKGKFRDIFRNGEERLFHRACLAATGQMFQQMSGINALAFYQATIFEQDLGLSGEIARILGACVFTWQSLCSPIGVLTVDRLGRRKLMMFAAFGMGACMAIIAGASSQSQSHSCVIAAAVFIFMFSFFFPTGFLGLMFLYAAEISPLSVRVPITSISTASAWIFNFLVAEITPIGFATLGYKYYIIYASINLFLILPGVYFFFPETSGRHLEEVD</sequence>
<gene>
    <name evidence="10" type="ORF">B7463_g1950</name>
</gene>
<dbReference type="EMBL" id="NCSJ02000021">
    <property type="protein sequence ID" value="RFU34430.1"/>
    <property type="molecule type" value="Genomic_DNA"/>
</dbReference>
<evidence type="ECO:0000259" key="9">
    <source>
        <dbReference type="PROSITE" id="PS50850"/>
    </source>
</evidence>
<keyword evidence="4 8" id="KW-0812">Transmembrane</keyword>
<dbReference type="PANTHER" id="PTHR48022">
    <property type="entry name" value="PLASTIDIC GLUCOSE TRANSPORTER 4"/>
    <property type="match status" value="1"/>
</dbReference>
<feature type="transmembrane region" description="Helical" evidence="8">
    <location>
        <begin position="155"/>
        <end position="174"/>
    </location>
</feature>
<keyword evidence="11" id="KW-1185">Reference proteome</keyword>
<reference evidence="10 11" key="1">
    <citation type="submission" date="2018-05" db="EMBL/GenBank/DDBJ databases">
        <title>Draft genome sequence of Scytalidium lignicola DSM 105466, a ubiquitous saprotrophic fungus.</title>
        <authorList>
            <person name="Buettner E."/>
            <person name="Gebauer A.M."/>
            <person name="Hofrichter M."/>
            <person name="Liers C."/>
            <person name="Kellner H."/>
        </authorList>
    </citation>
    <scope>NUCLEOTIDE SEQUENCE [LARGE SCALE GENOMIC DNA]</scope>
    <source>
        <strain evidence="10 11">DSM 105466</strain>
    </source>
</reference>
<feature type="transmembrane region" description="Helical" evidence="8">
    <location>
        <begin position="99"/>
        <end position="116"/>
    </location>
</feature>
<dbReference type="GO" id="GO:0005351">
    <property type="term" value="F:carbohydrate:proton symporter activity"/>
    <property type="evidence" value="ECO:0007669"/>
    <property type="project" value="TreeGrafter"/>
</dbReference>
<accession>A0A3E2HM26</accession>
<feature type="non-terminal residue" evidence="10">
    <location>
        <position position="469"/>
    </location>
</feature>
<feature type="transmembrane region" description="Helical" evidence="8">
    <location>
        <begin position="67"/>
        <end position="87"/>
    </location>
</feature>
<comment type="similarity">
    <text evidence="2 7">Belongs to the major facilitator superfamily. Sugar transporter (TC 2.A.1.1) family.</text>
</comment>
<keyword evidence="5 8" id="KW-1133">Transmembrane helix</keyword>
<dbReference type="InterPro" id="IPR005828">
    <property type="entry name" value="MFS_sugar_transport-like"/>
</dbReference>
<comment type="subcellular location">
    <subcellularLocation>
        <location evidence="1">Membrane</location>
        <topology evidence="1">Multi-pass membrane protein</topology>
    </subcellularLocation>
</comment>
<keyword evidence="3 7" id="KW-0813">Transport</keyword>
<evidence type="ECO:0000256" key="6">
    <source>
        <dbReference type="ARBA" id="ARBA00023136"/>
    </source>
</evidence>
<dbReference type="GO" id="GO:0016020">
    <property type="term" value="C:membrane"/>
    <property type="evidence" value="ECO:0007669"/>
    <property type="project" value="UniProtKB-SubCell"/>
</dbReference>
<evidence type="ECO:0000256" key="8">
    <source>
        <dbReference type="SAM" id="Phobius"/>
    </source>
</evidence>
<evidence type="ECO:0000256" key="2">
    <source>
        <dbReference type="ARBA" id="ARBA00010992"/>
    </source>
</evidence>
<evidence type="ECO:0000256" key="7">
    <source>
        <dbReference type="RuleBase" id="RU003346"/>
    </source>
</evidence>
<dbReference type="InterPro" id="IPR003663">
    <property type="entry name" value="Sugar/inositol_transpt"/>
</dbReference>
<dbReference type="InterPro" id="IPR036259">
    <property type="entry name" value="MFS_trans_sf"/>
</dbReference>
<comment type="caution">
    <text evidence="10">The sequence shown here is derived from an EMBL/GenBank/DDBJ whole genome shotgun (WGS) entry which is preliminary data.</text>
</comment>
<dbReference type="NCBIfam" id="TIGR00879">
    <property type="entry name" value="SP"/>
    <property type="match status" value="1"/>
</dbReference>
<evidence type="ECO:0000256" key="3">
    <source>
        <dbReference type="ARBA" id="ARBA00022448"/>
    </source>
</evidence>
<dbReference type="PRINTS" id="PR00171">
    <property type="entry name" value="SUGRTRNSPORT"/>
</dbReference>
<feature type="non-terminal residue" evidence="10">
    <location>
        <position position="1"/>
    </location>
</feature>
<dbReference type="PANTHER" id="PTHR48022:SF45">
    <property type="entry name" value="MAJOR FACILITATOR SUPERFAMILY (MFS) PROFILE DOMAIN-CONTAINING PROTEIN-RELATED"/>
    <property type="match status" value="1"/>
</dbReference>
<dbReference type="InterPro" id="IPR005829">
    <property type="entry name" value="Sugar_transporter_CS"/>
</dbReference>
<keyword evidence="6 8" id="KW-0472">Membrane</keyword>
<evidence type="ECO:0000256" key="1">
    <source>
        <dbReference type="ARBA" id="ARBA00004141"/>
    </source>
</evidence>
<dbReference type="PROSITE" id="PS50850">
    <property type="entry name" value="MFS"/>
    <property type="match status" value="1"/>
</dbReference>
<dbReference type="OMA" id="GMGICMA"/>
<dbReference type="Proteomes" id="UP000258309">
    <property type="component" value="Unassembled WGS sequence"/>
</dbReference>
<dbReference type="Pfam" id="PF00083">
    <property type="entry name" value="Sugar_tr"/>
    <property type="match status" value="1"/>
</dbReference>
<dbReference type="InterPro" id="IPR050360">
    <property type="entry name" value="MFS_Sugar_Transporters"/>
</dbReference>
<name>A0A3E2HM26_SCYLI</name>
<protein>
    <recommendedName>
        <fullName evidence="9">Major facilitator superfamily (MFS) profile domain-containing protein</fullName>
    </recommendedName>
</protein>
<dbReference type="Gene3D" id="1.20.1250.20">
    <property type="entry name" value="MFS general substrate transporter like domains"/>
    <property type="match status" value="1"/>
</dbReference>
<feature type="transmembrane region" description="Helical" evidence="8">
    <location>
        <begin position="12"/>
        <end position="30"/>
    </location>
</feature>
<dbReference type="AlphaFoldDB" id="A0A3E2HM26"/>
<feature type="transmembrane region" description="Helical" evidence="8">
    <location>
        <begin position="371"/>
        <end position="395"/>
    </location>
</feature>
<organism evidence="10 11">
    <name type="scientific">Scytalidium lignicola</name>
    <name type="common">Hyphomycete</name>
    <dbReference type="NCBI Taxonomy" id="5539"/>
    <lineage>
        <taxon>Eukaryota</taxon>
        <taxon>Fungi</taxon>
        <taxon>Dikarya</taxon>
        <taxon>Ascomycota</taxon>
        <taxon>Pezizomycotina</taxon>
        <taxon>Leotiomycetes</taxon>
        <taxon>Leotiomycetes incertae sedis</taxon>
        <taxon>Scytalidium</taxon>
    </lineage>
</organism>
<evidence type="ECO:0000313" key="10">
    <source>
        <dbReference type="EMBL" id="RFU34430.1"/>
    </source>
</evidence>
<evidence type="ECO:0000256" key="5">
    <source>
        <dbReference type="ARBA" id="ARBA00022989"/>
    </source>
</evidence>
<dbReference type="PROSITE" id="PS00216">
    <property type="entry name" value="SUGAR_TRANSPORT_1"/>
    <property type="match status" value="1"/>
</dbReference>
<feature type="transmembrane region" description="Helical" evidence="8">
    <location>
        <begin position="437"/>
        <end position="457"/>
    </location>
</feature>
<feature type="transmembrane region" description="Helical" evidence="8">
    <location>
        <begin position="407"/>
        <end position="431"/>
    </location>
</feature>
<proteinExistence type="inferred from homology"/>
<dbReference type="OrthoDB" id="6612291at2759"/>
<feature type="transmembrane region" description="Helical" evidence="8">
    <location>
        <begin position="341"/>
        <end position="359"/>
    </location>
</feature>